<dbReference type="OrthoDB" id="8946398at2759"/>
<dbReference type="Ensembl" id="ENSDART00000132998.2">
    <property type="protein sequence ID" value="ENSDARP00000119572.1"/>
    <property type="gene ID" value="ENSDARG00000093345.2"/>
</dbReference>
<dbReference type="GeneTree" id="ENSGT01050000244806"/>
<feature type="chain" id="PRO_5044730343" evidence="2">
    <location>
        <begin position="21"/>
        <end position="170"/>
    </location>
</feature>
<gene>
    <name evidence="4 6 7" type="primary">si:ch73-27e22.7</name>
</gene>
<dbReference type="SMR" id="E9QEI0"/>
<dbReference type="InterPro" id="IPR013783">
    <property type="entry name" value="Ig-like_fold"/>
</dbReference>
<evidence type="ECO:0000313" key="6">
    <source>
        <dbReference type="RefSeq" id="XP_017208774.1"/>
    </source>
</evidence>
<reference evidence="6" key="3">
    <citation type="submission" date="2023-09" db="UniProtKB">
        <authorList>
            <consortium name="RefSeq"/>
        </authorList>
    </citation>
    <scope>IDENTIFICATION</scope>
    <source>
        <strain evidence="6">Tuebingen</strain>
    </source>
</reference>
<name>E9QEI0_DANRE</name>
<keyword evidence="1" id="KW-1133">Transmembrane helix</keyword>
<feature type="signal peptide" evidence="2">
    <location>
        <begin position="1"/>
        <end position="20"/>
    </location>
</feature>
<evidence type="ECO:0000256" key="1">
    <source>
        <dbReference type="SAM" id="Phobius"/>
    </source>
</evidence>
<keyword evidence="1" id="KW-0812">Transmembrane</keyword>
<dbReference type="Bgee" id="ENSDARG00000093345">
    <property type="expression patterns" value="Expressed in mature ovarian follicle and 8 other cell types or tissues"/>
</dbReference>
<protein>
    <submittedName>
        <fullName evidence="4 6">Si:ch73-27e22.7</fullName>
    </submittedName>
</protein>
<dbReference type="PANTHER" id="PTHR21063:SF4">
    <property type="entry name" value="CD48 ANTIGEN-RELATED"/>
    <property type="match status" value="1"/>
</dbReference>
<dbReference type="PhylomeDB" id="E9QEI0"/>
<dbReference type="PANTHER" id="PTHR21063">
    <property type="entry name" value="LFA-3"/>
    <property type="match status" value="1"/>
</dbReference>
<organism evidence="4">
    <name type="scientific">Danio rerio</name>
    <name type="common">Zebrafish</name>
    <name type="synonym">Brachydanio rerio</name>
    <dbReference type="NCBI Taxonomy" id="7955"/>
    <lineage>
        <taxon>Eukaryota</taxon>
        <taxon>Metazoa</taxon>
        <taxon>Chordata</taxon>
        <taxon>Craniata</taxon>
        <taxon>Vertebrata</taxon>
        <taxon>Euteleostomi</taxon>
        <taxon>Actinopterygii</taxon>
        <taxon>Neopterygii</taxon>
        <taxon>Teleostei</taxon>
        <taxon>Ostariophysi</taxon>
        <taxon>Cypriniformes</taxon>
        <taxon>Danionidae</taxon>
        <taxon>Danioninae</taxon>
        <taxon>Danio</taxon>
    </lineage>
</organism>
<dbReference type="PaxDb" id="7955-ENSDARP00000119572"/>
<dbReference type="KEGG" id="dre:100005035"/>
<dbReference type="ZFIN" id="ZDB-GENE-070705-235">
    <property type="gene designation" value="si:ch73-27e22.7"/>
</dbReference>
<evidence type="ECO:0000313" key="5">
    <source>
        <dbReference type="Proteomes" id="UP000000437"/>
    </source>
</evidence>
<feature type="domain" description="Immunoglobulin V-set" evidence="3">
    <location>
        <begin position="25"/>
        <end position="119"/>
    </location>
</feature>
<feature type="transmembrane region" description="Helical" evidence="1">
    <location>
        <begin position="128"/>
        <end position="150"/>
    </location>
</feature>
<dbReference type="Proteomes" id="UP000000437">
    <property type="component" value="Chromosome 22"/>
</dbReference>
<reference evidence="4" key="2">
    <citation type="journal article" date="2013" name="Nature">
        <title>The zebrafish reference genome sequence and its relationship to the human genome.</title>
        <authorList>
            <consortium name="Genome Reference Consortium Zebrafish"/>
            <person name="Howe K."/>
            <person name="Clark M.D."/>
            <person name="Torroja C.F."/>
            <person name="Torrance J."/>
            <person name="Berthelot C."/>
            <person name="Muffato M."/>
            <person name="Collins J.E."/>
            <person name="Humphray S."/>
            <person name="McLaren K."/>
            <person name="Matthews L."/>
            <person name="McLaren S."/>
            <person name="Sealy I."/>
            <person name="Caccamo M."/>
            <person name="Churcher C."/>
            <person name="Scott C."/>
            <person name="Barrett J.C."/>
            <person name="Koch R."/>
            <person name="Rauch G.J."/>
            <person name="White S."/>
            <person name="Chow W."/>
            <person name="Kilian B."/>
            <person name="Quintais L.T."/>
            <person name="Guerra-Assuncao J.A."/>
            <person name="Zhou Y."/>
            <person name="Gu Y."/>
            <person name="Yen J."/>
            <person name="Vogel J.H."/>
            <person name="Eyre T."/>
            <person name="Redmond S."/>
            <person name="Banerjee R."/>
            <person name="Chi J."/>
            <person name="Fu B."/>
            <person name="Langley E."/>
            <person name="Maguire S.F."/>
            <person name="Laird G.K."/>
            <person name="Lloyd D."/>
            <person name="Kenyon E."/>
            <person name="Donaldson S."/>
            <person name="Sehra H."/>
            <person name="Almeida-King J."/>
            <person name="Loveland J."/>
            <person name="Trevanion S."/>
            <person name="Jones M."/>
            <person name="Quail M."/>
            <person name="Willey D."/>
            <person name="Hunt A."/>
            <person name="Burton J."/>
            <person name="Sims S."/>
            <person name="McLay K."/>
            <person name="Plumb B."/>
            <person name="Davis J."/>
            <person name="Clee C."/>
            <person name="Oliver K."/>
            <person name="Clark R."/>
            <person name="Riddle C."/>
            <person name="Elliot D."/>
            <person name="Eliott D."/>
            <person name="Threadgold G."/>
            <person name="Harden G."/>
            <person name="Ware D."/>
            <person name="Begum S."/>
            <person name="Mortimore B."/>
            <person name="Mortimer B."/>
            <person name="Kerry G."/>
            <person name="Heath P."/>
            <person name="Phillimore B."/>
            <person name="Tracey A."/>
            <person name="Corby N."/>
            <person name="Dunn M."/>
            <person name="Johnson C."/>
            <person name="Wood J."/>
            <person name="Clark S."/>
            <person name="Pelan S."/>
            <person name="Griffiths G."/>
            <person name="Smith M."/>
            <person name="Glithero R."/>
            <person name="Howden P."/>
            <person name="Barker N."/>
            <person name="Lloyd C."/>
            <person name="Stevens C."/>
            <person name="Harley J."/>
            <person name="Holt K."/>
            <person name="Panagiotidis G."/>
            <person name="Lovell J."/>
            <person name="Beasley H."/>
            <person name="Henderson C."/>
            <person name="Gordon D."/>
            <person name="Auger K."/>
            <person name="Wright D."/>
            <person name="Collins J."/>
            <person name="Raisen C."/>
            <person name="Dyer L."/>
            <person name="Leung K."/>
            <person name="Robertson L."/>
            <person name="Ambridge K."/>
            <person name="Leongamornlert D."/>
            <person name="McGuire S."/>
            <person name="Gilderthorp R."/>
            <person name="Griffiths C."/>
            <person name="Manthravadi D."/>
            <person name="Nichol S."/>
            <person name="Barker G."/>
            <person name="Whitehead S."/>
            <person name="Kay M."/>
            <person name="Brown J."/>
            <person name="Murnane C."/>
            <person name="Gray E."/>
            <person name="Humphries M."/>
            <person name="Sycamore N."/>
            <person name="Barker D."/>
            <person name="Saunders D."/>
            <person name="Wallis J."/>
            <person name="Babbage A."/>
            <person name="Hammond S."/>
            <person name="Mashreghi-Mohammadi M."/>
            <person name="Barr L."/>
            <person name="Martin S."/>
            <person name="Wray P."/>
            <person name="Ellington A."/>
            <person name="Matthews N."/>
            <person name="Ellwood M."/>
            <person name="Woodmansey R."/>
            <person name="Clark G."/>
            <person name="Cooper J."/>
            <person name="Cooper J."/>
            <person name="Tromans A."/>
            <person name="Grafham D."/>
            <person name="Skuce C."/>
            <person name="Pandian R."/>
            <person name="Andrews R."/>
            <person name="Harrison E."/>
            <person name="Kimberley A."/>
            <person name="Garnett J."/>
            <person name="Fosker N."/>
            <person name="Hall R."/>
            <person name="Garner P."/>
            <person name="Kelly D."/>
            <person name="Bird C."/>
            <person name="Palmer S."/>
            <person name="Gehring I."/>
            <person name="Berger A."/>
            <person name="Dooley C.M."/>
            <person name="Ersan-Urun Z."/>
            <person name="Eser C."/>
            <person name="Geiger H."/>
            <person name="Geisler M."/>
            <person name="Karotki L."/>
            <person name="Kirn A."/>
            <person name="Konantz J."/>
            <person name="Konantz M."/>
            <person name="Oberlander M."/>
            <person name="Rudolph-Geiger S."/>
            <person name="Teucke M."/>
            <person name="Lanz C."/>
            <person name="Raddatz G."/>
            <person name="Osoegawa K."/>
            <person name="Zhu B."/>
            <person name="Rapp A."/>
            <person name="Widaa S."/>
            <person name="Langford C."/>
            <person name="Yang F."/>
            <person name="Schuster S.C."/>
            <person name="Carter N.P."/>
            <person name="Harrow J."/>
            <person name="Ning Z."/>
            <person name="Herrero J."/>
            <person name="Searle S.M."/>
            <person name="Enright A."/>
            <person name="Geisler R."/>
            <person name="Plasterk R.H."/>
            <person name="Lee C."/>
            <person name="Westerfield M."/>
            <person name="de Jong P.J."/>
            <person name="Zon L.I."/>
            <person name="Postlethwait J.H."/>
            <person name="Nusslein-Volhard C."/>
            <person name="Hubbard T.J."/>
            <person name="Roest Crollius H."/>
            <person name="Rogers J."/>
            <person name="Stemple D.L."/>
        </authorList>
    </citation>
    <scope>NUCLEOTIDE SEQUENCE [LARGE SCALE GENOMIC DNA]</scope>
    <source>
        <strain evidence="4">Tuebingen</strain>
    </source>
</reference>
<evidence type="ECO:0000313" key="4">
    <source>
        <dbReference type="Ensembl" id="ENSDARP00000119572"/>
    </source>
</evidence>
<accession>E9QEI0</accession>
<dbReference type="InterPro" id="IPR036179">
    <property type="entry name" value="Ig-like_dom_sf"/>
</dbReference>
<reference evidence="4" key="1">
    <citation type="submission" date="2011-07" db="UniProtKB">
        <authorList>
            <consortium name="Ensembl"/>
        </authorList>
    </citation>
    <scope>IDENTIFICATION</scope>
    <source>
        <strain evidence="4">Tuebingen</strain>
    </source>
</reference>
<keyword evidence="5" id="KW-1185">Reference proteome</keyword>
<dbReference type="RefSeq" id="NP_001373778.1">
    <property type="nucleotide sequence ID" value="NM_001386849.1"/>
</dbReference>
<dbReference type="AlphaFoldDB" id="E9QEI0"/>
<evidence type="ECO:0000259" key="3">
    <source>
        <dbReference type="Pfam" id="PF07686"/>
    </source>
</evidence>
<evidence type="ECO:0000256" key="2">
    <source>
        <dbReference type="SAM" id="SignalP"/>
    </source>
</evidence>
<dbReference type="RefSeq" id="XP_017208774.1">
    <property type="nucleotide sequence ID" value="XM_017353285.2"/>
</dbReference>
<dbReference type="AGR" id="ZFIN:ZDB-GENE-070705-235"/>
<dbReference type="InterPro" id="IPR013106">
    <property type="entry name" value="Ig_V-set"/>
</dbReference>
<sequence length="170" mass="18726">MIRLIVYSLTLLHLFGESGAVVVQPVSVVDGDSITLEIQRNRDIEWKFGPQNILIAEISSGPYKITLHEDALDGSFRGRLKLDQTGSLTINNIRTTDSGDYNVIDTNEEMLLNTFKLTVQEDGLPSGAVILLALTAVVGLAAVAILIYEFRSRSLQKKRNVQKQADNSPN</sequence>
<dbReference type="HOGENOM" id="CLU_1570103_0_0_1"/>
<keyword evidence="2" id="KW-0732">Signal</keyword>
<dbReference type="EMBL" id="CR974475">
    <property type="status" value="NOT_ANNOTATED_CDS"/>
    <property type="molecule type" value="Genomic_DNA"/>
</dbReference>
<dbReference type="Pfam" id="PF07686">
    <property type="entry name" value="V-set"/>
    <property type="match status" value="1"/>
</dbReference>
<accession>A0A8M6YV06</accession>
<dbReference type="GeneID" id="100005035"/>
<keyword evidence="1" id="KW-0472">Membrane</keyword>
<proteinExistence type="predicted"/>
<evidence type="ECO:0000313" key="7">
    <source>
        <dbReference type="ZFIN" id="ZDB-GENE-070705-235"/>
    </source>
</evidence>
<dbReference type="SUPFAM" id="SSF48726">
    <property type="entry name" value="Immunoglobulin"/>
    <property type="match status" value="1"/>
</dbReference>
<dbReference type="Gene3D" id="2.60.40.10">
    <property type="entry name" value="Immunoglobulins"/>
    <property type="match status" value="1"/>
</dbReference>